<reference evidence="2" key="1">
    <citation type="submission" date="2012-11" db="EMBL/GenBank/DDBJ databases">
        <title>Dependencies among metagenomic species, viruses, plasmids and units of genetic variation.</title>
        <authorList>
            <person name="Nielsen H.B."/>
            <person name="Almeida M."/>
            <person name="Juncker A.S."/>
            <person name="Rasmussen S."/>
            <person name="Li J."/>
            <person name="Sunagawa S."/>
            <person name="Plichta D."/>
            <person name="Gautier L."/>
            <person name="Le Chatelier E."/>
            <person name="Peletier E."/>
            <person name="Bonde I."/>
            <person name="Nielsen T."/>
            <person name="Manichanh C."/>
            <person name="Arumugam M."/>
            <person name="Batto J."/>
            <person name="Santos M.B.Q.D."/>
            <person name="Blom N."/>
            <person name="Borruel N."/>
            <person name="Burgdorf K.S."/>
            <person name="Boumezbeur F."/>
            <person name="Casellas F."/>
            <person name="Dore J."/>
            <person name="Guarner F."/>
            <person name="Hansen T."/>
            <person name="Hildebrand F."/>
            <person name="Kaas R.S."/>
            <person name="Kennedy S."/>
            <person name="Kristiansen K."/>
            <person name="Kultima J.R."/>
            <person name="Leonard P."/>
            <person name="Levenez F."/>
            <person name="Lund O."/>
            <person name="Moumen B."/>
            <person name="Le Paslier D."/>
            <person name="Pons N."/>
            <person name="Pedersen O."/>
            <person name="Prifti E."/>
            <person name="Qin J."/>
            <person name="Raes J."/>
            <person name="Tap J."/>
            <person name="Tims S."/>
            <person name="Ussery D.W."/>
            <person name="Yamada T."/>
            <person name="MetaHit consortium"/>
            <person name="Renault P."/>
            <person name="Sicheritz-Ponten T."/>
            <person name="Bork P."/>
            <person name="Wang J."/>
            <person name="Brunak S."/>
            <person name="Ehrlich S.D."/>
        </authorList>
    </citation>
    <scope>NUCLEOTIDE SEQUENCE [LARGE SCALE GENOMIC DNA]</scope>
</reference>
<name>R6K0E9_9FIRM</name>
<evidence type="ECO:0000313" key="3">
    <source>
        <dbReference type="Proteomes" id="UP000018009"/>
    </source>
</evidence>
<feature type="domain" description="SGNH hydrolase-type esterase" evidence="1">
    <location>
        <begin position="6"/>
        <end position="196"/>
    </location>
</feature>
<dbReference type="RefSeq" id="WP_022200701.1">
    <property type="nucleotide sequence ID" value="NZ_FR885882.1"/>
</dbReference>
<dbReference type="InterPro" id="IPR036514">
    <property type="entry name" value="SGNH_hydro_sf"/>
</dbReference>
<dbReference type="PANTHER" id="PTHR30383">
    <property type="entry name" value="THIOESTERASE 1/PROTEASE 1/LYSOPHOSPHOLIPASE L1"/>
    <property type="match status" value="1"/>
</dbReference>
<dbReference type="EMBL" id="CBDY010000290">
    <property type="protein sequence ID" value="CDB63531.1"/>
    <property type="molecule type" value="Genomic_DNA"/>
</dbReference>
<organism evidence="2 3">
    <name type="scientific">[Clostridium] clostridioforme CAG:132</name>
    <dbReference type="NCBI Taxonomy" id="1263065"/>
    <lineage>
        <taxon>Bacteria</taxon>
        <taxon>Bacillati</taxon>
        <taxon>Bacillota</taxon>
        <taxon>Clostridia</taxon>
        <taxon>Lachnospirales</taxon>
        <taxon>Lachnospiraceae</taxon>
        <taxon>Enterocloster</taxon>
    </lineage>
</organism>
<evidence type="ECO:0000313" key="2">
    <source>
        <dbReference type="EMBL" id="CDB63531.1"/>
    </source>
</evidence>
<dbReference type="InterPro" id="IPR013830">
    <property type="entry name" value="SGNH_hydro"/>
</dbReference>
<dbReference type="Proteomes" id="UP000018009">
    <property type="component" value="Unassembled WGS sequence"/>
</dbReference>
<dbReference type="PANTHER" id="PTHR30383:SF29">
    <property type="entry name" value="SGNH HYDROLASE-TYPE ESTERASE DOMAIN-CONTAINING PROTEIN"/>
    <property type="match status" value="1"/>
</dbReference>
<dbReference type="InterPro" id="IPR051532">
    <property type="entry name" value="Ester_Hydrolysis_Enzymes"/>
</dbReference>
<dbReference type="SUPFAM" id="SSF52266">
    <property type="entry name" value="SGNH hydrolase"/>
    <property type="match status" value="1"/>
</dbReference>
<proteinExistence type="predicted"/>
<protein>
    <recommendedName>
        <fullName evidence="1">SGNH hydrolase-type esterase domain-containing protein</fullName>
    </recommendedName>
</protein>
<dbReference type="AlphaFoldDB" id="R6K0E9"/>
<comment type="caution">
    <text evidence="2">The sequence shown here is derived from an EMBL/GenBank/DDBJ whole genome shotgun (WGS) entry which is preliminary data.</text>
</comment>
<accession>R6K0E9</accession>
<dbReference type="Gene3D" id="3.40.50.1110">
    <property type="entry name" value="SGNH hydrolase"/>
    <property type="match status" value="1"/>
</dbReference>
<dbReference type="Pfam" id="PF13472">
    <property type="entry name" value="Lipase_GDSL_2"/>
    <property type="match status" value="1"/>
</dbReference>
<sequence>MKHILCYGDSNTFGTDPIHGGRHPDDVRWTGVLQMLLGSDYRVIEEGCGGRTTVFEDEISYGRNGLKMLIPIIASHNPLDLIVVMLGTNDLKKRFQVTSWDLGRAMEQIVDTIRSFPFAPSYPDPEILIVSPVLIKTGISDSIYGCFTEEASAMSRCFRPEYEAVARQKNCHFFDAASVAEASEKDRLHMTAENHRKLAAALAKEIQKLLISCNYLVP</sequence>
<dbReference type="CDD" id="cd01839">
    <property type="entry name" value="SGNH_arylesterase_like"/>
    <property type="match status" value="1"/>
</dbReference>
<evidence type="ECO:0000259" key="1">
    <source>
        <dbReference type="Pfam" id="PF13472"/>
    </source>
</evidence>
<gene>
    <name evidence="2" type="ORF">BN486_00559</name>
</gene>